<keyword evidence="4" id="KW-1185">Reference proteome</keyword>
<reference evidence="3 4" key="1">
    <citation type="submission" date="2018-04" db="EMBL/GenBank/DDBJ databases">
        <title>Genomic Encyclopedia of Type Strains, Phase IV (KMG-IV): sequencing the most valuable type-strain genomes for metagenomic binning, comparative biology and taxonomic classification.</title>
        <authorList>
            <person name="Goeker M."/>
        </authorList>
    </citation>
    <scope>NUCLEOTIDE SEQUENCE [LARGE SCALE GENOMIC DNA]</scope>
    <source>
        <strain evidence="3 4">DSM 45771</strain>
    </source>
</reference>
<organism evidence="3 4">
    <name type="scientific">Actinomycetospora cinnamomea</name>
    <dbReference type="NCBI Taxonomy" id="663609"/>
    <lineage>
        <taxon>Bacteria</taxon>
        <taxon>Bacillati</taxon>
        <taxon>Actinomycetota</taxon>
        <taxon>Actinomycetes</taxon>
        <taxon>Pseudonocardiales</taxon>
        <taxon>Pseudonocardiaceae</taxon>
        <taxon>Actinomycetospora</taxon>
    </lineage>
</organism>
<evidence type="ECO:0000313" key="4">
    <source>
        <dbReference type="Proteomes" id="UP000245639"/>
    </source>
</evidence>
<feature type="domain" description="UspA" evidence="2">
    <location>
        <begin position="148"/>
        <end position="282"/>
    </location>
</feature>
<accession>A0A2U1F470</accession>
<name>A0A2U1F470_9PSEU</name>
<dbReference type="InterPro" id="IPR006015">
    <property type="entry name" value="Universal_stress_UspA"/>
</dbReference>
<dbReference type="EMBL" id="QEKW01000012">
    <property type="protein sequence ID" value="PVZ06966.1"/>
    <property type="molecule type" value="Genomic_DNA"/>
</dbReference>
<dbReference type="PANTHER" id="PTHR31964">
    <property type="entry name" value="ADENINE NUCLEOTIDE ALPHA HYDROLASES-LIKE SUPERFAMILY PROTEIN"/>
    <property type="match status" value="1"/>
</dbReference>
<dbReference type="Gene3D" id="3.40.50.620">
    <property type="entry name" value="HUPs"/>
    <property type="match status" value="2"/>
</dbReference>
<dbReference type="InterPro" id="IPR014729">
    <property type="entry name" value="Rossmann-like_a/b/a_fold"/>
</dbReference>
<evidence type="ECO:0000259" key="2">
    <source>
        <dbReference type="Pfam" id="PF00582"/>
    </source>
</evidence>
<dbReference type="PRINTS" id="PR01438">
    <property type="entry name" value="UNVRSLSTRESS"/>
</dbReference>
<proteinExistence type="inferred from homology"/>
<dbReference type="RefSeq" id="WP_116709984.1">
    <property type="nucleotide sequence ID" value="NZ_QEKW01000012.1"/>
</dbReference>
<dbReference type="Pfam" id="PF00582">
    <property type="entry name" value="Usp"/>
    <property type="match status" value="2"/>
</dbReference>
<comment type="similarity">
    <text evidence="1">Belongs to the universal stress protein A family.</text>
</comment>
<dbReference type="OrthoDB" id="3404132at2"/>
<dbReference type="SUPFAM" id="SSF52402">
    <property type="entry name" value="Adenine nucleotide alpha hydrolases-like"/>
    <property type="match status" value="2"/>
</dbReference>
<sequence length="295" mass="29933">MGEPDPVVVGVDEVGSAWDAVEWASAEAAARECPLAIVHACSPPVAPGPFAPGPEDAGVVVEALLREARERARRVAPEVEVTSRTIVGGPAPGLASQHAQLVVVGTRALGRIRSAIVGSVGVAVSSRATCPVVVVPPWGEVDPGPSRSRVVVGVEGPVRSSPALGVAFGAAAQRGVGVTALHAWCPRPPADLGGIGDDPAATEAAARHRLADAVTPWRRRFPDVDVRLRLVPDDPAHALTGESAGAALLVIGSRGHGCVTGALLGAVSHGVLRHARCPTSVVGPAATVRRRARAA</sequence>
<feature type="domain" description="UspA" evidence="2">
    <location>
        <begin position="6"/>
        <end position="136"/>
    </location>
</feature>
<protein>
    <submittedName>
        <fullName evidence="3">Nucleotide-binding universal stress UspA family protein</fullName>
    </submittedName>
</protein>
<gene>
    <name evidence="3" type="ORF">C8D89_112160</name>
</gene>
<dbReference type="AlphaFoldDB" id="A0A2U1F470"/>
<dbReference type="InterPro" id="IPR006016">
    <property type="entry name" value="UspA"/>
</dbReference>
<comment type="caution">
    <text evidence="3">The sequence shown here is derived from an EMBL/GenBank/DDBJ whole genome shotgun (WGS) entry which is preliminary data.</text>
</comment>
<evidence type="ECO:0000256" key="1">
    <source>
        <dbReference type="ARBA" id="ARBA00008791"/>
    </source>
</evidence>
<evidence type="ECO:0000313" key="3">
    <source>
        <dbReference type="EMBL" id="PVZ06966.1"/>
    </source>
</evidence>
<dbReference type="PANTHER" id="PTHR31964:SF113">
    <property type="entry name" value="USPA DOMAIN-CONTAINING PROTEIN"/>
    <property type="match status" value="1"/>
</dbReference>
<dbReference type="Proteomes" id="UP000245639">
    <property type="component" value="Unassembled WGS sequence"/>
</dbReference>